<name>A0A164N9G1_9AGAM</name>
<dbReference type="PANTHER" id="PTHR34407:SF1">
    <property type="entry name" value="SGNH HYDROLASE-TYPE ESTERASE DOMAIN-CONTAINING PROTEIN"/>
    <property type="match status" value="1"/>
</dbReference>
<dbReference type="Gene3D" id="3.40.50.1110">
    <property type="entry name" value="SGNH hydrolase"/>
    <property type="match status" value="1"/>
</dbReference>
<protein>
    <recommendedName>
        <fullName evidence="4">Capsular associated protein</fullName>
    </recommendedName>
</protein>
<dbReference type="PANTHER" id="PTHR34407">
    <property type="entry name" value="EXPRESSED PROTEIN"/>
    <property type="match status" value="1"/>
</dbReference>
<dbReference type="OrthoDB" id="544608at2759"/>
<organism evidence="2 3">
    <name type="scientific">Sistotremastrum niveocremeum HHB9708</name>
    <dbReference type="NCBI Taxonomy" id="1314777"/>
    <lineage>
        <taxon>Eukaryota</taxon>
        <taxon>Fungi</taxon>
        <taxon>Dikarya</taxon>
        <taxon>Basidiomycota</taxon>
        <taxon>Agaricomycotina</taxon>
        <taxon>Agaricomycetes</taxon>
        <taxon>Sistotremastrales</taxon>
        <taxon>Sistotremastraceae</taxon>
        <taxon>Sertulicium</taxon>
        <taxon>Sertulicium niveocremeum</taxon>
    </lineage>
</organism>
<feature type="transmembrane region" description="Helical" evidence="1">
    <location>
        <begin position="12"/>
        <end position="33"/>
    </location>
</feature>
<keyword evidence="1" id="KW-0472">Membrane</keyword>
<gene>
    <name evidence="2" type="ORF">SISNIDRAFT_553160</name>
</gene>
<evidence type="ECO:0000256" key="1">
    <source>
        <dbReference type="SAM" id="Phobius"/>
    </source>
</evidence>
<keyword evidence="3" id="KW-1185">Reference proteome</keyword>
<evidence type="ECO:0008006" key="4">
    <source>
        <dbReference type="Google" id="ProtNLM"/>
    </source>
</evidence>
<evidence type="ECO:0000313" key="3">
    <source>
        <dbReference type="Proteomes" id="UP000076722"/>
    </source>
</evidence>
<dbReference type="SUPFAM" id="SSF52266">
    <property type="entry name" value="SGNH hydrolase"/>
    <property type="match status" value="1"/>
</dbReference>
<accession>A0A164N9G1</accession>
<dbReference type="InterPro" id="IPR036514">
    <property type="entry name" value="SGNH_hydro_sf"/>
</dbReference>
<dbReference type="Proteomes" id="UP000076722">
    <property type="component" value="Unassembled WGS sequence"/>
</dbReference>
<reference evidence="2 3" key="1">
    <citation type="journal article" date="2016" name="Mol. Biol. Evol.">
        <title>Comparative Genomics of Early-Diverging Mushroom-Forming Fungi Provides Insights into the Origins of Lignocellulose Decay Capabilities.</title>
        <authorList>
            <person name="Nagy L.G."/>
            <person name="Riley R."/>
            <person name="Tritt A."/>
            <person name="Adam C."/>
            <person name="Daum C."/>
            <person name="Floudas D."/>
            <person name="Sun H."/>
            <person name="Yadav J.S."/>
            <person name="Pangilinan J."/>
            <person name="Larsson K.H."/>
            <person name="Matsuura K."/>
            <person name="Barry K."/>
            <person name="Labutti K."/>
            <person name="Kuo R."/>
            <person name="Ohm R.A."/>
            <person name="Bhattacharya S.S."/>
            <person name="Shirouzu T."/>
            <person name="Yoshinaga Y."/>
            <person name="Martin F.M."/>
            <person name="Grigoriev I.V."/>
            <person name="Hibbett D.S."/>
        </authorList>
    </citation>
    <scope>NUCLEOTIDE SEQUENCE [LARGE SCALE GENOMIC DNA]</scope>
    <source>
        <strain evidence="2 3">HHB9708</strain>
    </source>
</reference>
<sequence>MRSFRYIPVHRNLLYVLAAGTILSTLLSFRATLLSSVGIQSLPSFPIFNGISEKSDPSLPPFCPYCGPSDSLCQKYGEDNLARSRAYEGANARLRRILRKAHFGSPIKIGVLGGSVSAGQGVYNRAERWHEIYAQWWRDTFYDSTSASSDFEMLDDSEDTEARNEAIRRMVQLVDGAIPATHSDYLQSCFQEHIDEDVDVVVVELAINDMRTEKAAISYEFLLRGLLVLPNAPAVINAQVIGLHNWLVTTGGDLDLAIAMYYDLPVVNIRNILLPHILQNKELEHNLTRYYFNHNKVTDAVDLRHLNANGHRVMAEILISFTQRIYCDELRRMNDATGAVWQPLDETLPGSEALEYIPRLRMFMKYDNETVIEPMRPMCMSLKSTKHPLKPAKANGWEFWTAPESKLKKDYYRATVPGSTISFEIQVGPLGRVRVSHLRSKTFGMGSALCWVEVDGVPDAERKYGRKIDGYWDREGLNLVDSPIIAEQVPPGAHLLTCRLLKESADPNNGTDFRIVAIDAA</sequence>
<keyword evidence="1" id="KW-1133">Transmembrane helix</keyword>
<dbReference type="AlphaFoldDB" id="A0A164N9G1"/>
<dbReference type="EMBL" id="KV419449">
    <property type="protein sequence ID" value="KZS87481.1"/>
    <property type="molecule type" value="Genomic_DNA"/>
</dbReference>
<evidence type="ECO:0000313" key="2">
    <source>
        <dbReference type="EMBL" id="KZS87481.1"/>
    </source>
</evidence>
<proteinExistence type="predicted"/>
<keyword evidence="1" id="KW-0812">Transmembrane</keyword>